<dbReference type="SUPFAM" id="SSF50494">
    <property type="entry name" value="Trypsin-like serine proteases"/>
    <property type="match status" value="1"/>
</dbReference>
<name>A0ABT6DH88_9BACT</name>
<comment type="caution">
    <text evidence="4">The sequence shown here is derived from an EMBL/GenBank/DDBJ whole genome shotgun (WGS) entry which is preliminary data.</text>
</comment>
<feature type="domain" description="Peptidase S1" evidence="3">
    <location>
        <begin position="42"/>
        <end position="303"/>
    </location>
</feature>
<evidence type="ECO:0000256" key="1">
    <source>
        <dbReference type="ARBA" id="ARBA00023157"/>
    </source>
</evidence>
<reference evidence="4" key="1">
    <citation type="submission" date="2022-08" db="EMBL/GenBank/DDBJ databases">
        <title>Novel Bdellovibrio Species Isolated from Svalbard: Designation Bdellovibrio svalbardensis.</title>
        <authorList>
            <person name="Mitchell R.J."/>
            <person name="Choi S.Y."/>
        </authorList>
    </citation>
    <scope>NUCLEOTIDE SEQUENCE</scope>
    <source>
        <strain evidence="4">PAP01</strain>
    </source>
</reference>
<gene>
    <name evidence="4" type="ORF">NWE73_02855</name>
</gene>
<accession>A0ABT6DH88</accession>
<evidence type="ECO:0000313" key="4">
    <source>
        <dbReference type="EMBL" id="MDG0815284.1"/>
    </source>
</evidence>
<evidence type="ECO:0000313" key="5">
    <source>
        <dbReference type="Proteomes" id="UP001152321"/>
    </source>
</evidence>
<dbReference type="Proteomes" id="UP001152321">
    <property type="component" value="Unassembled WGS sequence"/>
</dbReference>
<keyword evidence="1" id="KW-1015">Disulfide bond</keyword>
<feature type="signal peptide" evidence="2">
    <location>
        <begin position="1"/>
        <end position="18"/>
    </location>
</feature>
<dbReference type="SMART" id="SM00020">
    <property type="entry name" value="Tryp_SPc"/>
    <property type="match status" value="1"/>
</dbReference>
<dbReference type="PANTHER" id="PTHR24253">
    <property type="entry name" value="TRANSMEMBRANE PROTEASE SERINE"/>
    <property type="match status" value="1"/>
</dbReference>
<dbReference type="InterPro" id="IPR018114">
    <property type="entry name" value="TRYPSIN_HIS"/>
</dbReference>
<dbReference type="InterPro" id="IPR001314">
    <property type="entry name" value="Peptidase_S1A"/>
</dbReference>
<dbReference type="InterPro" id="IPR043504">
    <property type="entry name" value="Peptidase_S1_PA_chymotrypsin"/>
</dbReference>
<keyword evidence="4" id="KW-0378">Hydrolase</keyword>
<dbReference type="PRINTS" id="PR00722">
    <property type="entry name" value="CHYMOTRYPSIN"/>
</dbReference>
<protein>
    <submittedName>
        <fullName evidence="4">Trypsin-like serine protease</fullName>
        <ecNumber evidence="4">3.4.21.-</ecNumber>
    </submittedName>
</protein>
<dbReference type="EC" id="3.4.21.-" evidence="4"/>
<dbReference type="GO" id="GO:0016787">
    <property type="term" value="F:hydrolase activity"/>
    <property type="evidence" value="ECO:0007669"/>
    <property type="project" value="UniProtKB-KW"/>
</dbReference>
<dbReference type="RefSeq" id="WP_277576760.1">
    <property type="nucleotide sequence ID" value="NZ_JANRMI010000001.1"/>
</dbReference>
<dbReference type="InterPro" id="IPR009003">
    <property type="entry name" value="Peptidase_S1_PA"/>
</dbReference>
<dbReference type="Gene3D" id="2.40.10.10">
    <property type="entry name" value="Trypsin-like serine proteases"/>
    <property type="match status" value="1"/>
</dbReference>
<dbReference type="PROSITE" id="PS00134">
    <property type="entry name" value="TRYPSIN_HIS"/>
    <property type="match status" value="1"/>
</dbReference>
<dbReference type="InterPro" id="IPR001254">
    <property type="entry name" value="Trypsin_dom"/>
</dbReference>
<proteinExistence type="predicted"/>
<keyword evidence="5" id="KW-1185">Reference proteome</keyword>
<sequence length="323" mass="34039">MGLNKSLIVGVLSTLSFAACTPQNSETSQLQTSNSQLDSSAIIDGKLVAPNEAIAKSIVAIYSQNDDENGGAICTGSLLPGNLVLTAAHCVDKYMTIIFAPDIDSASESQSRPVDAAQVSPYWATRQTAQKDQGDIALIHFQGSVPKGFVPATFLTDMSALKNGTTVLLAGYGTNKVVQTPIDKNTYPDLINAIQTGKVVCDDPMNLTNCAEVAMPGSGVLRKTAVKIADNKHGMTEVLLDQTSGTGACHGDSGGPAYVAIKGKLYLWGVTSRGANDPRNDCSKNAVYTNAYAYKVWISQTAKKMVTSLTDPNRLNNVATNGN</sequence>
<dbReference type="PROSITE" id="PS51257">
    <property type="entry name" value="PROKAR_LIPOPROTEIN"/>
    <property type="match status" value="1"/>
</dbReference>
<dbReference type="EMBL" id="JANRMI010000001">
    <property type="protein sequence ID" value="MDG0815284.1"/>
    <property type="molecule type" value="Genomic_DNA"/>
</dbReference>
<dbReference type="PANTHER" id="PTHR24253:SF176">
    <property type="entry name" value="CORIN, ISOFORM B"/>
    <property type="match status" value="1"/>
</dbReference>
<evidence type="ECO:0000259" key="3">
    <source>
        <dbReference type="PROSITE" id="PS50240"/>
    </source>
</evidence>
<feature type="chain" id="PRO_5045054162" evidence="2">
    <location>
        <begin position="19"/>
        <end position="323"/>
    </location>
</feature>
<evidence type="ECO:0000256" key="2">
    <source>
        <dbReference type="SAM" id="SignalP"/>
    </source>
</evidence>
<organism evidence="4 5">
    <name type="scientific">Bdellovibrio svalbardensis</name>
    <dbReference type="NCBI Taxonomy" id="2972972"/>
    <lineage>
        <taxon>Bacteria</taxon>
        <taxon>Pseudomonadati</taxon>
        <taxon>Bdellovibrionota</taxon>
        <taxon>Bdellovibrionia</taxon>
        <taxon>Bdellovibrionales</taxon>
        <taxon>Pseudobdellovibrionaceae</taxon>
        <taxon>Bdellovibrio</taxon>
    </lineage>
</organism>
<dbReference type="PROSITE" id="PS50240">
    <property type="entry name" value="TRYPSIN_DOM"/>
    <property type="match status" value="1"/>
</dbReference>
<dbReference type="Pfam" id="PF00089">
    <property type="entry name" value="Trypsin"/>
    <property type="match status" value="1"/>
</dbReference>
<keyword evidence="2" id="KW-0732">Signal</keyword>